<dbReference type="GO" id="GO:0009073">
    <property type="term" value="P:aromatic amino acid family biosynthetic process"/>
    <property type="evidence" value="ECO:0007669"/>
    <property type="project" value="UniProtKB-KW"/>
</dbReference>
<reference evidence="10" key="1">
    <citation type="submission" date="2016-05" db="EMBL/GenBank/DDBJ databases">
        <authorList>
            <person name="Holder M.E."/>
            <person name="Ajami N.J."/>
            <person name="Petrosino J.F."/>
        </authorList>
    </citation>
    <scope>NUCLEOTIDE SEQUENCE [LARGE SCALE GENOMIC DNA]</scope>
    <source>
        <strain evidence="10">ATCC 700696</strain>
    </source>
</reference>
<feature type="active site" description="Proton acceptor" evidence="7">
    <location>
        <position position="305"/>
    </location>
</feature>
<feature type="binding site" evidence="7">
    <location>
        <position position="77"/>
    </location>
    <ligand>
        <name>phosphoenolpyruvate</name>
        <dbReference type="ChEBI" id="CHEBI:58702"/>
    </ligand>
</feature>
<feature type="binding site" evidence="7">
    <location>
        <position position="178"/>
    </location>
    <ligand>
        <name>3-phosphoshikimate</name>
        <dbReference type="ChEBI" id="CHEBI:145989"/>
    </ligand>
</feature>
<feature type="binding site" evidence="7">
    <location>
        <position position="152"/>
    </location>
    <ligand>
        <name>phosphoenolpyruvate</name>
        <dbReference type="ChEBI" id="CHEBI:58702"/>
    </ligand>
</feature>
<feature type="binding site" evidence="7">
    <location>
        <position position="332"/>
    </location>
    <ligand>
        <name>3-phosphoshikimate</name>
        <dbReference type="ChEBI" id="CHEBI:145989"/>
    </ligand>
</feature>
<proteinExistence type="inferred from homology"/>
<keyword evidence="3 7" id="KW-0028">Amino-acid biosynthesis</keyword>
<comment type="subunit">
    <text evidence="7">Monomer.</text>
</comment>
<feature type="binding site" evidence="7">
    <location>
        <position position="336"/>
    </location>
    <ligand>
        <name>phosphoenolpyruvate</name>
        <dbReference type="ChEBI" id="CHEBI:58702"/>
    </ligand>
</feature>
<dbReference type="SUPFAM" id="SSF55205">
    <property type="entry name" value="EPT/RTPC-like"/>
    <property type="match status" value="1"/>
</dbReference>
<keyword evidence="4 7" id="KW-0808">Transferase</keyword>
<dbReference type="InterPro" id="IPR036968">
    <property type="entry name" value="Enolpyruvate_Tfrase_sf"/>
</dbReference>
<protein>
    <recommendedName>
        <fullName evidence="7">3-phosphoshikimate 1-carboxyvinyltransferase</fullName>
        <ecNumber evidence="7">2.5.1.19</ecNumber>
    </recommendedName>
    <alternativeName>
        <fullName evidence="7">5-enolpyruvylshikimate-3-phosphate synthase</fullName>
        <shortName evidence="7">EPSP synthase</shortName>
        <shortName evidence="7">EPSPS</shortName>
    </alternativeName>
</protein>
<keyword evidence="5 7" id="KW-0057">Aromatic amino acid biosynthesis</keyword>
<dbReference type="Gene3D" id="3.65.10.10">
    <property type="entry name" value="Enolpyruvate transferase domain"/>
    <property type="match status" value="2"/>
</dbReference>
<evidence type="ECO:0000256" key="1">
    <source>
        <dbReference type="ARBA" id="ARBA00004811"/>
    </source>
</evidence>
<dbReference type="PANTHER" id="PTHR21090">
    <property type="entry name" value="AROM/DEHYDROQUINATE SYNTHASE"/>
    <property type="match status" value="1"/>
</dbReference>
<dbReference type="InterPro" id="IPR013792">
    <property type="entry name" value="RNA3'P_cycl/enolpyr_Trfase_a/b"/>
</dbReference>
<feature type="binding site" evidence="7">
    <location>
        <position position="405"/>
    </location>
    <ligand>
        <name>phosphoenolpyruvate</name>
        <dbReference type="ChEBI" id="CHEBI:58702"/>
    </ligand>
</feature>
<evidence type="ECO:0000256" key="5">
    <source>
        <dbReference type="ARBA" id="ARBA00023141"/>
    </source>
</evidence>
<feature type="binding site" evidence="7">
    <location>
        <position position="150"/>
    </location>
    <ligand>
        <name>3-phosphoshikimate</name>
        <dbReference type="ChEBI" id="CHEBI:145989"/>
    </ligand>
</feature>
<evidence type="ECO:0000256" key="4">
    <source>
        <dbReference type="ARBA" id="ARBA00022679"/>
    </source>
</evidence>
<comment type="function">
    <text evidence="7">Catalyzes the transfer of the enolpyruvyl moiety of phosphoenolpyruvate (PEP) to the 5-hydroxyl of shikimate-3-phosphate (S3P) to produce enolpyruvyl shikimate-3-phosphate and inorganic phosphate.</text>
</comment>
<comment type="similarity">
    <text evidence="2 7">Belongs to the EPSP synthase family.</text>
</comment>
<organism evidence="9 10">
    <name type="scientific">Mogibacterium pumilum</name>
    <dbReference type="NCBI Taxonomy" id="86332"/>
    <lineage>
        <taxon>Bacteria</taxon>
        <taxon>Bacillati</taxon>
        <taxon>Bacillota</taxon>
        <taxon>Clostridia</taxon>
        <taxon>Peptostreptococcales</taxon>
        <taxon>Anaerovoracaceae</taxon>
        <taxon>Mogibacterium</taxon>
    </lineage>
</organism>
<dbReference type="Pfam" id="PF00275">
    <property type="entry name" value="EPSP_synthase"/>
    <property type="match status" value="1"/>
</dbReference>
<dbReference type="GO" id="GO:0008652">
    <property type="term" value="P:amino acid biosynthetic process"/>
    <property type="evidence" value="ECO:0007669"/>
    <property type="project" value="UniProtKB-KW"/>
</dbReference>
<dbReference type="Proteomes" id="UP000214689">
    <property type="component" value="Chromosome"/>
</dbReference>
<feature type="binding site" evidence="7">
    <location>
        <position position="105"/>
    </location>
    <ligand>
        <name>phosphoenolpyruvate</name>
        <dbReference type="ChEBI" id="CHEBI:58702"/>
    </ligand>
</feature>
<dbReference type="InterPro" id="IPR001986">
    <property type="entry name" value="Enolpyruvate_Tfrase_dom"/>
</dbReference>
<dbReference type="GO" id="GO:0009423">
    <property type="term" value="P:chorismate biosynthetic process"/>
    <property type="evidence" value="ECO:0007669"/>
    <property type="project" value="UniProtKB-UniRule"/>
</dbReference>
<feature type="binding site" evidence="7">
    <location>
        <position position="8"/>
    </location>
    <ligand>
        <name>3-phosphoshikimate</name>
        <dbReference type="ChEBI" id="CHEBI:145989"/>
    </ligand>
</feature>
<feature type="binding site" evidence="7">
    <location>
        <position position="379"/>
    </location>
    <ligand>
        <name>phosphoenolpyruvate</name>
        <dbReference type="ChEBI" id="CHEBI:58702"/>
    </ligand>
</feature>
<dbReference type="NCBIfam" id="TIGR01356">
    <property type="entry name" value="aroA"/>
    <property type="match status" value="1"/>
</dbReference>
<comment type="pathway">
    <text evidence="1 7">Metabolic intermediate biosynthesis; chorismate biosynthesis; chorismate from D-erythrose 4-phosphate and phosphoenolpyruvate: step 6/7.</text>
</comment>
<dbReference type="PIRSF" id="PIRSF000505">
    <property type="entry name" value="EPSPS"/>
    <property type="match status" value="1"/>
</dbReference>
<evidence type="ECO:0000256" key="2">
    <source>
        <dbReference type="ARBA" id="ARBA00009948"/>
    </source>
</evidence>
<dbReference type="InterPro" id="IPR006264">
    <property type="entry name" value="EPSP_synthase"/>
</dbReference>
<dbReference type="PANTHER" id="PTHR21090:SF5">
    <property type="entry name" value="PENTAFUNCTIONAL AROM POLYPEPTIDE"/>
    <property type="match status" value="1"/>
</dbReference>
<name>A0A223AUF3_9FIRM</name>
<dbReference type="HAMAP" id="MF_00210">
    <property type="entry name" value="EPSP_synth"/>
    <property type="match status" value="1"/>
</dbReference>
<dbReference type="PROSITE" id="PS00885">
    <property type="entry name" value="EPSP_SYNTHASE_2"/>
    <property type="match status" value="1"/>
</dbReference>
<feature type="binding site" evidence="7">
    <location>
        <position position="305"/>
    </location>
    <ligand>
        <name>3-phosphoshikimate</name>
        <dbReference type="ChEBI" id="CHEBI:145989"/>
    </ligand>
</feature>
<sequence>MVSAPPSKSFLHREIIAAMLSGHEFPIDAEEASEDILATHEAAKTILSHINCIWIGSLKSNAVLTSDKLVLDCKESGSTLRFMLPIVAALGLEAEFKLAGRLRERPMQQLINQLEKHGASINRSETGNITISTSARHITPGEFSFMNPESSQYISGLLFALPLLNEGSTLYVHDNLESSSYVMITLDVLGKYGIKVDYTHTDREWTFNIPGNQKYTYSYSAPEGDWSNAAFLLALGALGNNPIRVCSLPLPSMQGDMKILDFLEDFGVTVNRYPDIMDVNAGTVDVFPCRKLMAITRIDASGCPDLVPIIALVASLANGITVINNAERLRYKESDRLTSTCSALKNLGANITETKDGLIIEGIDALRGSYEGIGYGDHRIIMMLAVSSIISEGIVKIHDSAAVAKSYPNFFEILNKLGLADNIKLA</sequence>
<gene>
    <name evidence="7" type="primary">aroA</name>
    <name evidence="9" type="ORF">AXF17_07785</name>
</gene>
<feature type="binding site" evidence="7">
    <location>
        <position position="8"/>
    </location>
    <ligand>
        <name>phosphoenolpyruvate</name>
        <dbReference type="ChEBI" id="CHEBI:58702"/>
    </ligand>
</feature>
<comment type="caution">
    <text evidence="7">Lacks conserved residue(s) required for the propagation of feature annotation.</text>
</comment>
<dbReference type="InterPro" id="IPR023193">
    <property type="entry name" value="EPSP_synthase_CS"/>
</dbReference>
<evidence type="ECO:0000313" key="9">
    <source>
        <dbReference type="EMBL" id="ASS38579.1"/>
    </source>
</evidence>
<dbReference type="EMBL" id="CP016199">
    <property type="protein sequence ID" value="ASS38579.1"/>
    <property type="molecule type" value="Genomic_DNA"/>
</dbReference>
<feature type="domain" description="Enolpyruvate transferase" evidence="8">
    <location>
        <begin position="2"/>
        <end position="414"/>
    </location>
</feature>
<comment type="catalytic activity">
    <reaction evidence="6">
        <text>3-phosphoshikimate + phosphoenolpyruvate = 5-O-(1-carboxyvinyl)-3-phosphoshikimate + phosphate</text>
        <dbReference type="Rhea" id="RHEA:21256"/>
        <dbReference type="ChEBI" id="CHEBI:43474"/>
        <dbReference type="ChEBI" id="CHEBI:57701"/>
        <dbReference type="ChEBI" id="CHEBI:58702"/>
        <dbReference type="ChEBI" id="CHEBI:145989"/>
        <dbReference type="EC" id="2.5.1.19"/>
    </reaction>
    <physiologicalReaction direction="left-to-right" evidence="6">
        <dbReference type="Rhea" id="RHEA:21257"/>
    </physiologicalReaction>
</comment>
<evidence type="ECO:0000313" key="10">
    <source>
        <dbReference type="Proteomes" id="UP000214689"/>
    </source>
</evidence>
<accession>A0A223AUF3</accession>
<keyword evidence="7" id="KW-0963">Cytoplasm</keyword>
<dbReference type="GO" id="GO:0005737">
    <property type="term" value="C:cytoplasm"/>
    <property type="evidence" value="ECO:0007669"/>
    <property type="project" value="UniProtKB-SubCell"/>
</dbReference>
<dbReference type="UniPathway" id="UPA00053">
    <property type="reaction ID" value="UER00089"/>
</dbReference>
<dbReference type="GO" id="GO:0003866">
    <property type="term" value="F:3-phosphoshikimate 1-carboxyvinyltransferase activity"/>
    <property type="evidence" value="ECO:0007669"/>
    <property type="project" value="UniProtKB-UniRule"/>
</dbReference>
<evidence type="ECO:0000256" key="6">
    <source>
        <dbReference type="ARBA" id="ARBA00044633"/>
    </source>
</evidence>
<evidence type="ECO:0000256" key="7">
    <source>
        <dbReference type="HAMAP-Rule" id="MF_00210"/>
    </source>
</evidence>
<comment type="subcellular location">
    <subcellularLocation>
        <location evidence="7">Cytoplasm</location>
    </subcellularLocation>
</comment>
<evidence type="ECO:0000259" key="8">
    <source>
        <dbReference type="Pfam" id="PF00275"/>
    </source>
</evidence>
<feature type="binding site" evidence="7">
    <location>
        <position position="13"/>
    </location>
    <ligand>
        <name>3-phosphoshikimate</name>
        <dbReference type="ChEBI" id="CHEBI:145989"/>
    </ligand>
</feature>
<feature type="binding site" evidence="7">
    <location>
        <position position="9"/>
    </location>
    <ligand>
        <name>3-phosphoshikimate</name>
        <dbReference type="ChEBI" id="CHEBI:145989"/>
    </ligand>
</feature>
<keyword evidence="10" id="KW-1185">Reference proteome</keyword>
<feature type="binding site" evidence="7">
    <location>
        <position position="152"/>
    </location>
    <ligand>
        <name>3-phosphoshikimate</name>
        <dbReference type="ChEBI" id="CHEBI:145989"/>
    </ligand>
</feature>
<dbReference type="AlphaFoldDB" id="A0A223AUF3"/>
<evidence type="ECO:0000256" key="3">
    <source>
        <dbReference type="ARBA" id="ARBA00022605"/>
    </source>
</evidence>
<dbReference type="EC" id="2.5.1.19" evidence="7"/>
<feature type="binding site" evidence="7">
    <location>
        <position position="151"/>
    </location>
    <ligand>
        <name>3-phosphoshikimate</name>
        <dbReference type="ChEBI" id="CHEBI:145989"/>
    </ligand>
</feature>